<dbReference type="Proteomes" id="UP000071641">
    <property type="component" value="Unassembled WGS sequence"/>
</dbReference>
<proteinExistence type="predicted"/>
<keyword evidence="2" id="KW-1185">Reference proteome</keyword>
<name>A0A128EUZ3_9GAMM</name>
<organism evidence="1 2">
    <name type="scientific">Grimontia celer</name>
    <dbReference type="NCBI Taxonomy" id="1796497"/>
    <lineage>
        <taxon>Bacteria</taxon>
        <taxon>Pseudomonadati</taxon>
        <taxon>Pseudomonadota</taxon>
        <taxon>Gammaproteobacteria</taxon>
        <taxon>Vibrionales</taxon>
        <taxon>Vibrionaceae</taxon>
        <taxon>Grimontia</taxon>
    </lineage>
</organism>
<gene>
    <name evidence="1" type="ORF">GCE9029_00812</name>
</gene>
<protein>
    <submittedName>
        <fullName evidence="1">Uncharacterized protein</fullName>
    </submittedName>
</protein>
<reference evidence="2" key="1">
    <citation type="submission" date="2016-02" db="EMBL/GenBank/DDBJ databases">
        <authorList>
            <person name="Rodrigo-Torres Lidia"/>
            <person name="Arahal R.David."/>
        </authorList>
    </citation>
    <scope>NUCLEOTIDE SEQUENCE [LARGE SCALE GENOMIC DNA]</scope>
    <source>
        <strain evidence="2">CECT 9029</strain>
    </source>
</reference>
<dbReference type="AlphaFoldDB" id="A0A128EUZ3"/>
<dbReference type="STRING" id="1796497.GCE9029_00812"/>
<accession>A0A128EUZ3</accession>
<evidence type="ECO:0000313" key="1">
    <source>
        <dbReference type="EMBL" id="CZF78398.1"/>
    </source>
</evidence>
<evidence type="ECO:0000313" key="2">
    <source>
        <dbReference type="Proteomes" id="UP000071641"/>
    </source>
</evidence>
<dbReference type="EMBL" id="FIZX01000001">
    <property type="protein sequence ID" value="CZF78398.1"/>
    <property type="molecule type" value="Genomic_DNA"/>
</dbReference>
<dbReference type="RefSeq" id="WP_062661134.1">
    <property type="nucleotide sequence ID" value="NZ_FIZX01000001.1"/>
</dbReference>
<dbReference type="OrthoDB" id="5918756at2"/>
<sequence length="174" mass="19838">MRFIVTFTSIIFAFGVNASELEILVDKYVAANLSFNCEQIAQLVHPDDLSFYKKKVDNSLKSSNKDMVEENLLPLLGVNTRQQAIKLGAEEAYTNICTNLIAKLPTKNLEIANPEIEYLRKTNHGDTMVVTYKVMYELGGISTQNIFQHGFKKYKDNWRVLLTPEALAYFAQYN</sequence>